<accession>A0ABD3I9S5</accession>
<dbReference type="InterPro" id="IPR040911">
    <property type="entry name" value="Exostosin_GT47"/>
</dbReference>
<evidence type="ECO:0000313" key="7">
    <source>
        <dbReference type="Proteomes" id="UP001633002"/>
    </source>
</evidence>
<proteinExistence type="inferred from homology"/>
<dbReference type="InterPro" id="IPR004263">
    <property type="entry name" value="Exostosin"/>
</dbReference>
<dbReference type="AlphaFoldDB" id="A0ABD3I9S5"/>
<dbReference type="EMBL" id="JBJQOH010000001">
    <property type="protein sequence ID" value="KAL3700413.1"/>
    <property type="molecule type" value="Genomic_DNA"/>
</dbReference>
<feature type="domain" description="Exostosin GT47" evidence="5">
    <location>
        <begin position="99"/>
        <end position="394"/>
    </location>
</feature>
<gene>
    <name evidence="6" type="ORF">R1sor_018435</name>
</gene>
<dbReference type="Pfam" id="PF03016">
    <property type="entry name" value="Exostosin_GT47"/>
    <property type="match status" value="1"/>
</dbReference>
<comment type="similarity">
    <text evidence="2">Belongs to the glycosyltransferase 47 family.</text>
</comment>
<keyword evidence="4" id="KW-0333">Golgi apparatus</keyword>
<keyword evidence="3" id="KW-0812">Transmembrane</keyword>
<reference evidence="6 7" key="1">
    <citation type="submission" date="2024-09" db="EMBL/GenBank/DDBJ databases">
        <title>Chromosome-scale assembly of Riccia sorocarpa.</title>
        <authorList>
            <person name="Paukszto L."/>
        </authorList>
    </citation>
    <scope>NUCLEOTIDE SEQUENCE [LARGE SCALE GENOMIC DNA]</scope>
    <source>
        <strain evidence="6">LP-2024</strain>
        <tissue evidence="6">Aerial parts of the thallus</tissue>
    </source>
</reference>
<evidence type="ECO:0000256" key="2">
    <source>
        <dbReference type="ARBA" id="ARBA00010271"/>
    </source>
</evidence>
<dbReference type="GO" id="GO:0000139">
    <property type="term" value="C:Golgi membrane"/>
    <property type="evidence" value="ECO:0007669"/>
    <property type="project" value="UniProtKB-SubCell"/>
</dbReference>
<evidence type="ECO:0000256" key="4">
    <source>
        <dbReference type="ARBA" id="ARBA00023034"/>
    </source>
</evidence>
<evidence type="ECO:0000256" key="3">
    <source>
        <dbReference type="ARBA" id="ARBA00022968"/>
    </source>
</evidence>
<comment type="subcellular location">
    <subcellularLocation>
        <location evidence="1">Golgi apparatus membrane</location>
        <topology evidence="1">Single-pass type II membrane protein</topology>
    </subcellularLocation>
</comment>
<organism evidence="6 7">
    <name type="scientific">Riccia sorocarpa</name>
    <dbReference type="NCBI Taxonomy" id="122646"/>
    <lineage>
        <taxon>Eukaryota</taxon>
        <taxon>Viridiplantae</taxon>
        <taxon>Streptophyta</taxon>
        <taxon>Embryophyta</taxon>
        <taxon>Marchantiophyta</taxon>
        <taxon>Marchantiopsida</taxon>
        <taxon>Marchantiidae</taxon>
        <taxon>Marchantiales</taxon>
        <taxon>Ricciaceae</taxon>
        <taxon>Riccia</taxon>
    </lineage>
</organism>
<dbReference type="PANTHER" id="PTHR11062">
    <property type="entry name" value="EXOSTOSIN HEPARAN SULFATE GLYCOSYLTRANSFERASE -RELATED"/>
    <property type="match status" value="1"/>
</dbReference>
<dbReference type="Proteomes" id="UP001633002">
    <property type="component" value="Unassembled WGS sequence"/>
</dbReference>
<protein>
    <recommendedName>
        <fullName evidence="5">Exostosin GT47 domain-containing protein</fullName>
    </recommendedName>
</protein>
<sequence>MDVKGSRSVSIKRTGDRTASGISQYAAKEEREDLFPHSVEIFQIMGFRFTSRRGMLLCLLIGLLIASLSNVDSAGLAEELHERISGTAGDVLEDDPVGRLKVYVYDLPAKYNADMIDKDPRCLNHMFATEIFLHRFLLESPVRTLDSDEADWFYVPVYTTCDLTANGLPLPFKSPRMMRSALQYISRTWPYWNRTEGADHFLTVPHDFGACFHYQEEQAIKRGILHLLSKATLVQTFGQRFHVCLKEGSIVVPPYAPPSRMQSRFIPPSIPRSIFVYFRGLFYDPGNDPEGGYYSRGARAAVWENFKNNILFDISAEHPGTYYEDMQRSIFCLCPLGWAPWSPRLVEGVQFGCIPVIIADDIVLPFADAIPWEKIGVFVNEKDVPNLDKILTSIPIEQILEKQRLLASPAMKQAMLFPQPAEPGDAFHQILNGLARKLPHNISIYQGTSEPTLNWTAGPPGDLLLWVGDKES</sequence>
<evidence type="ECO:0000256" key="1">
    <source>
        <dbReference type="ARBA" id="ARBA00004323"/>
    </source>
</evidence>
<dbReference type="PANTHER" id="PTHR11062:SF200">
    <property type="entry name" value="BETA-1,4-XYLOSYLTRANSFERASE IRX10L-RELATED"/>
    <property type="match status" value="1"/>
</dbReference>
<keyword evidence="3" id="KW-0735">Signal-anchor</keyword>
<evidence type="ECO:0000259" key="5">
    <source>
        <dbReference type="Pfam" id="PF03016"/>
    </source>
</evidence>
<evidence type="ECO:0000313" key="6">
    <source>
        <dbReference type="EMBL" id="KAL3700413.1"/>
    </source>
</evidence>
<keyword evidence="7" id="KW-1185">Reference proteome</keyword>
<comment type="caution">
    <text evidence="6">The sequence shown here is derived from an EMBL/GenBank/DDBJ whole genome shotgun (WGS) entry which is preliminary data.</text>
</comment>
<name>A0ABD3I9S5_9MARC</name>